<feature type="domain" description="Phosphatidic acid phosphatase type 2/haloperoxidase" evidence="8">
    <location>
        <begin position="98"/>
        <end position="202"/>
    </location>
</feature>
<keyword evidence="3 7" id="KW-0812">Transmembrane</keyword>
<evidence type="ECO:0000256" key="1">
    <source>
        <dbReference type="ARBA" id="ARBA00004651"/>
    </source>
</evidence>
<evidence type="ECO:0000313" key="10">
    <source>
        <dbReference type="Proteomes" id="UP000237983"/>
    </source>
</evidence>
<evidence type="ECO:0000256" key="4">
    <source>
        <dbReference type="ARBA" id="ARBA00022801"/>
    </source>
</evidence>
<keyword evidence="6 7" id="KW-0472">Membrane</keyword>
<dbReference type="SUPFAM" id="SSF48317">
    <property type="entry name" value="Acid phosphatase/Vanadium-dependent haloperoxidase"/>
    <property type="match status" value="1"/>
</dbReference>
<name>A0A2T0V6Y2_9MICO</name>
<dbReference type="InterPro" id="IPR000326">
    <property type="entry name" value="PAP2/HPO"/>
</dbReference>
<dbReference type="PANTHER" id="PTHR14969">
    <property type="entry name" value="SPHINGOSINE-1-PHOSPHATE PHOSPHOHYDROLASE"/>
    <property type="match status" value="1"/>
</dbReference>
<feature type="transmembrane region" description="Helical" evidence="7">
    <location>
        <begin position="72"/>
        <end position="92"/>
    </location>
</feature>
<dbReference type="OrthoDB" id="5289372at2"/>
<dbReference type="AlphaFoldDB" id="A0A2T0V6Y2"/>
<dbReference type="GO" id="GO:0005886">
    <property type="term" value="C:plasma membrane"/>
    <property type="evidence" value="ECO:0007669"/>
    <property type="project" value="UniProtKB-SubCell"/>
</dbReference>
<dbReference type="SMART" id="SM00014">
    <property type="entry name" value="acidPPc"/>
    <property type="match status" value="1"/>
</dbReference>
<comment type="caution">
    <text evidence="9">The sequence shown here is derived from an EMBL/GenBank/DDBJ whole genome shotgun (WGS) entry which is preliminary data.</text>
</comment>
<accession>A0A2T0V6Y2</accession>
<keyword evidence="10" id="KW-1185">Reference proteome</keyword>
<evidence type="ECO:0000256" key="6">
    <source>
        <dbReference type="ARBA" id="ARBA00023136"/>
    </source>
</evidence>
<dbReference type="Gene3D" id="1.20.144.10">
    <property type="entry name" value="Phosphatidic acid phosphatase type 2/haloperoxidase"/>
    <property type="match status" value="2"/>
</dbReference>
<dbReference type="CDD" id="cd03392">
    <property type="entry name" value="PAP2_like_2"/>
    <property type="match status" value="1"/>
</dbReference>
<gene>
    <name evidence="9" type="ORF">B0I08_10986</name>
</gene>
<feature type="transmembrane region" description="Helical" evidence="7">
    <location>
        <begin position="159"/>
        <end position="179"/>
    </location>
</feature>
<evidence type="ECO:0000256" key="5">
    <source>
        <dbReference type="ARBA" id="ARBA00022989"/>
    </source>
</evidence>
<organism evidence="9 10">
    <name type="scientific">Glaciihabitans tibetensis</name>
    <dbReference type="NCBI Taxonomy" id="1266600"/>
    <lineage>
        <taxon>Bacteria</taxon>
        <taxon>Bacillati</taxon>
        <taxon>Actinomycetota</taxon>
        <taxon>Actinomycetes</taxon>
        <taxon>Micrococcales</taxon>
        <taxon>Microbacteriaceae</taxon>
        <taxon>Glaciihabitans</taxon>
    </lineage>
</organism>
<feature type="transmembrane region" description="Helical" evidence="7">
    <location>
        <begin position="191"/>
        <end position="209"/>
    </location>
</feature>
<dbReference type="Pfam" id="PF01569">
    <property type="entry name" value="PAP2"/>
    <property type="match status" value="1"/>
</dbReference>
<proteinExistence type="predicted"/>
<dbReference type="Proteomes" id="UP000237983">
    <property type="component" value="Unassembled WGS sequence"/>
</dbReference>
<keyword evidence="4" id="KW-0378">Hydrolase</keyword>
<dbReference type="PANTHER" id="PTHR14969:SF62">
    <property type="entry name" value="DECAPRENYLPHOSPHORYL-5-PHOSPHORIBOSE PHOSPHATASE RV3807C-RELATED"/>
    <property type="match status" value="1"/>
</dbReference>
<evidence type="ECO:0000256" key="3">
    <source>
        <dbReference type="ARBA" id="ARBA00022692"/>
    </source>
</evidence>
<dbReference type="InterPro" id="IPR036938">
    <property type="entry name" value="PAP2/HPO_sf"/>
</dbReference>
<keyword evidence="2" id="KW-1003">Cell membrane</keyword>
<evidence type="ECO:0000259" key="8">
    <source>
        <dbReference type="SMART" id="SM00014"/>
    </source>
</evidence>
<reference evidence="9 10" key="1">
    <citation type="submission" date="2018-03" db="EMBL/GenBank/DDBJ databases">
        <title>Genomic Encyclopedia of Type Strains, Phase III (KMG-III): the genomes of soil and plant-associated and newly described type strains.</title>
        <authorList>
            <person name="Whitman W."/>
        </authorList>
    </citation>
    <scope>NUCLEOTIDE SEQUENCE [LARGE SCALE GENOMIC DNA]</scope>
    <source>
        <strain evidence="9 10">CGMCC 1.12484</strain>
    </source>
</reference>
<sequence length="231" mass="25602">MTDNETERDAARVSHRWPLISGAMAVLLVAGLGGIIAIRGNLPSESDAEWMEEIVEHRHPWWELPAMLMNNVGGGLFGVFVVPLLIIAVLCFYRRFVSALYFFTATVSSAALVQLLKNLYDRPRPEEILVVSDVGSFPSGHSANAATMAVVLGFIIRRLWVWVAGIIYTVVMVLSRTYLGAHWLSDTVGGVVLGAAVAVIIWAPFAYRLHQERKSPPRPLIGRRTRAQLQR</sequence>
<protein>
    <submittedName>
        <fullName evidence="9">Undecaprenyl-diphosphatase</fullName>
    </submittedName>
</protein>
<dbReference type="GO" id="GO:0016787">
    <property type="term" value="F:hydrolase activity"/>
    <property type="evidence" value="ECO:0007669"/>
    <property type="project" value="UniProtKB-KW"/>
</dbReference>
<dbReference type="RefSeq" id="WP_106214431.1">
    <property type="nucleotide sequence ID" value="NZ_PVTL01000009.1"/>
</dbReference>
<comment type="subcellular location">
    <subcellularLocation>
        <location evidence="1">Cell membrane</location>
        <topology evidence="1">Multi-pass membrane protein</topology>
    </subcellularLocation>
</comment>
<dbReference type="EMBL" id="PVTL01000009">
    <property type="protein sequence ID" value="PRY65936.1"/>
    <property type="molecule type" value="Genomic_DNA"/>
</dbReference>
<keyword evidence="5 7" id="KW-1133">Transmembrane helix</keyword>
<evidence type="ECO:0000313" key="9">
    <source>
        <dbReference type="EMBL" id="PRY65936.1"/>
    </source>
</evidence>
<feature type="transmembrane region" description="Helical" evidence="7">
    <location>
        <begin position="17"/>
        <end position="38"/>
    </location>
</feature>
<evidence type="ECO:0000256" key="7">
    <source>
        <dbReference type="SAM" id="Phobius"/>
    </source>
</evidence>
<evidence type="ECO:0000256" key="2">
    <source>
        <dbReference type="ARBA" id="ARBA00022475"/>
    </source>
</evidence>